<dbReference type="InterPro" id="IPR007251">
    <property type="entry name" value="Iron_permease_Fet4"/>
</dbReference>
<dbReference type="AlphaFoldDB" id="A0A502CJK6"/>
<accession>A0A502CJK6</accession>
<keyword evidence="3" id="KW-1185">Reference proteome</keyword>
<dbReference type="Proteomes" id="UP000318413">
    <property type="component" value="Unassembled WGS sequence"/>
</dbReference>
<evidence type="ECO:0000313" key="3">
    <source>
        <dbReference type="Proteomes" id="UP000318413"/>
    </source>
</evidence>
<evidence type="ECO:0000256" key="1">
    <source>
        <dbReference type="SAM" id="Phobius"/>
    </source>
</evidence>
<sequence length="134" mass="14685">MLDRFFTRIASGIAGFAGQPAAFVTAVGLIVLWGTTGPLFHYSDTWQLVVNTATTIVTFLMVFLIQNSTNRDAAAIQAKLDELIRALDGARNGFIGIEHMTDKKLEKLRASLEAESGSDVESIKRTVNLLEDRL</sequence>
<organism evidence="2 3">
    <name type="scientific">Sphingomonas oligophenolica</name>
    <dbReference type="NCBI Taxonomy" id="301154"/>
    <lineage>
        <taxon>Bacteria</taxon>
        <taxon>Pseudomonadati</taxon>
        <taxon>Pseudomonadota</taxon>
        <taxon>Alphaproteobacteria</taxon>
        <taxon>Sphingomonadales</taxon>
        <taxon>Sphingomonadaceae</taxon>
        <taxon>Sphingomonas</taxon>
    </lineage>
</organism>
<dbReference type="OrthoDB" id="119761at2"/>
<keyword evidence="1" id="KW-1133">Transmembrane helix</keyword>
<reference evidence="2 3" key="1">
    <citation type="journal article" date="2019" name="Environ. Microbiol.">
        <title>Species interactions and distinct microbial communities in high Arctic permafrost affected cryosols are associated with the CH4 and CO2 gas fluxes.</title>
        <authorList>
            <person name="Altshuler I."/>
            <person name="Hamel J."/>
            <person name="Turney S."/>
            <person name="Magnuson E."/>
            <person name="Levesque R."/>
            <person name="Greer C."/>
            <person name="Whyte L.G."/>
        </authorList>
    </citation>
    <scope>NUCLEOTIDE SEQUENCE [LARGE SCALE GENOMIC DNA]</scope>
    <source>
        <strain evidence="2 3">S5.1</strain>
    </source>
</reference>
<evidence type="ECO:0000313" key="2">
    <source>
        <dbReference type="EMBL" id="TPG12800.1"/>
    </source>
</evidence>
<dbReference type="GO" id="GO:0055085">
    <property type="term" value="P:transmembrane transport"/>
    <property type="evidence" value="ECO:0007669"/>
    <property type="project" value="InterPro"/>
</dbReference>
<feature type="transmembrane region" description="Helical" evidence="1">
    <location>
        <begin position="45"/>
        <end position="65"/>
    </location>
</feature>
<keyword evidence="1" id="KW-0812">Transmembrane</keyword>
<dbReference type="Pfam" id="PF04120">
    <property type="entry name" value="Iron_permease"/>
    <property type="match status" value="1"/>
</dbReference>
<dbReference type="RefSeq" id="WP_140870621.1">
    <property type="nucleotide sequence ID" value="NZ_RCZK01000005.1"/>
</dbReference>
<dbReference type="EMBL" id="RCZK01000005">
    <property type="protein sequence ID" value="TPG12800.1"/>
    <property type="molecule type" value="Genomic_DNA"/>
</dbReference>
<comment type="caution">
    <text evidence="2">The sequence shown here is derived from an EMBL/GenBank/DDBJ whole genome shotgun (WGS) entry which is preliminary data.</text>
</comment>
<keyword evidence="1" id="KW-0472">Membrane</keyword>
<proteinExistence type="predicted"/>
<gene>
    <name evidence="2" type="ORF">EAH84_08540</name>
</gene>
<feature type="transmembrane region" description="Helical" evidence="1">
    <location>
        <begin position="12"/>
        <end position="33"/>
    </location>
</feature>
<protein>
    <submittedName>
        <fullName evidence="2">Low affinity iron permease family protein</fullName>
    </submittedName>
</protein>
<name>A0A502CJK6_9SPHN</name>